<proteinExistence type="inferred from homology"/>
<reference evidence="11 12" key="1">
    <citation type="submission" date="2016-10" db="EMBL/GenBank/DDBJ databases">
        <authorList>
            <person name="de Groot N.N."/>
        </authorList>
    </citation>
    <scope>NUCLEOTIDE SEQUENCE [LARGE SCALE GENOMIC DNA]</scope>
    <source>
        <strain evidence="11 12">DSM 26424</strain>
    </source>
</reference>
<dbReference type="SUPFAM" id="SSF54909">
    <property type="entry name" value="Dimeric alpha+beta barrel"/>
    <property type="match status" value="1"/>
</dbReference>
<keyword evidence="12" id="KW-1185">Reference proteome</keyword>
<evidence type="ECO:0000256" key="9">
    <source>
        <dbReference type="PIRNR" id="PIRNR001486"/>
    </source>
</evidence>
<dbReference type="Pfam" id="PF02426">
    <property type="entry name" value="MIase"/>
    <property type="match status" value="1"/>
</dbReference>
<dbReference type="OrthoDB" id="2889526at2"/>
<evidence type="ECO:0000256" key="2">
    <source>
        <dbReference type="ARBA" id="ARBA00005193"/>
    </source>
</evidence>
<dbReference type="GO" id="GO:0042952">
    <property type="term" value="P:beta-ketoadipate pathway"/>
    <property type="evidence" value="ECO:0007669"/>
    <property type="project" value="UniProtKB-UniRule"/>
</dbReference>
<comment type="subunit">
    <text evidence="4">Homodecamer.</text>
</comment>
<evidence type="ECO:0000256" key="3">
    <source>
        <dbReference type="ARBA" id="ARBA00010882"/>
    </source>
</evidence>
<evidence type="ECO:0000313" key="11">
    <source>
        <dbReference type="EMBL" id="SDI41329.1"/>
    </source>
</evidence>
<evidence type="ECO:0000256" key="1">
    <source>
        <dbReference type="ARBA" id="ARBA00001739"/>
    </source>
</evidence>
<evidence type="ECO:0000256" key="4">
    <source>
        <dbReference type="ARBA" id="ARBA00011365"/>
    </source>
</evidence>
<organism evidence="11 12">
    <name type="scientific">Salipiger marinus</name>
    <dbReference type="NCBI Taxonomy" id="555512"/>
    <lineage>
        <taxon>Bacteria</taxon>
        <taxon>Pseudomonadati</taxon>
        <taxon>Pseudomonadota</taxon>
        <taxon>Alphaproteobacteria</taxon>
        <taxon>Rhodobacterales</taxon>
        <taxon>Roseobacteraceae</taxon>
        <taxon>Salipiger</taxon>
    </lineage>
</organism>
<comment type="similarity">
    <text evidence="3 9">Belongs to the muconolactone Delta-isomerase family.</text>
</comment>
<accession>A0A1G8KD82</accession>
<evidence type="ECO:0000256" key="6">
    <source>
        <dbReference type="ARBA" id="ARBA00022797"/>
    </source>
</evidence>
<dbReference type="RefSeq" id="WP_089844978.1">
    <property type="nucleotide sequence ID" value="NZ_FNEJ01000004.1"/>
</dbReference>
<protein>
    <recommendedName>
        <fullName evidence="5 8">Muconolactone Delta-isomerase</fullName>
        <shortName evidence="9">MIase</shortName>
        <ecNumber evidence="5 8">5.3.3.4</ecNumber>
    </recommendedName>
</protein>
<feature type="domain" description="Muconolactone isomerase" evidence="10">
    <location>
        <begin position="1"/>
        <end position="89"/>
    </location>
</feature>
<keyword evidence="7 9" id="KW-0413">Isomerase</keyword>
<evidence type="ECO:0000256" key="8">
    <source>
        <dbReference type="NCBIfam" id="TIGR03221"/>
    </source>
</evidence>
<dbReference type="InterPro" id="IPR011008">
    <property type="entry name" value="Dimeric_a/b-barrel"/>
</dbReference>
<keyword evidence="6 9" id="KW-0058">Aromatic hydrocarbons catabolism</keyword>
<dbReference type="GO" id="GO:0016159">
    <property type="term" value="F:muconolactone delta-isomerase activity"/>
    <property type="evidence" value="ECO:0007669"/>
    <property type="project" value="UniProtKB-UniRule"/>
</dbReference>
<sequence>MLYHVTMTVTLPPDMDPAEAEDIKAREKTYAQDLQAQGIWRHLWRVVGEYRNVSILDCRDNAHLHEVLSSLPLFPWMQIEVTPLCRHPSSIREGDL</sequence>
<dbReference type="Gene3D" id="3.30.70.1060">
    <property type="entry name" value="Dimeric alpha+beta barrel"/>
    <property type="match status" value="1"/>
</dbReference>
<dbReference type="UniPathway" id="UPA00157">
    <property type="reaction ID" value="UER00260"/>
</dbReference>
<comment type="pathway">
    <text evidence="2 9">Aromatic compound metabolism; beta-ketoadipate pathway; 5-oxo-4,5-dihydro-2-furylacetate from catechol: step 3/3.</text>
</comment>
<dbReference type="STRING" id="555512.SAMN04487993_1004176"/>
<dbReference type="Proteomes" id="UP000199093">
    <property type="component" value="Unassembled WGS sequence"/>
</dbReference>
<comment type="catalytic activity">
    <reaction evidence="1 9">
        <text>(S)-muconolactone = (4,5-dihydro-5-oxofuran-2-yl)-acetate</text>
        <dbReference type="Rhea" id="RHEA:12348"/>
        <dbReference type="ChEBI" id="CHEBI:58425"/>
        <dbReference type="ChEBI" id="CHEBI:58736"/>
        <dbReference type="EC" id="5.3.3.4"/>
    </reaction>
</comment>
<dbReference type="PIRSF" id="PIRSF001486">
    <property type="entry name" value="CatC"/>
    <property type="match status" value="1"/>
</dbReference>
<evidence type="ECO:0000256" key="5">
    <source>
        <dbReference type="ARBA" id="ARBA00012070"/>
    </source>
</evidence>
<name>A0A1G8KD82_9RHOB</name>
<evidence type="ECO:0000313" key="12">
    <source>
        <dbReference type="Proteomes" id="UP000199093"/>
    </source>
</evidence>
<evidence type="ECO:0000256" key="7">
    <source>
        <dbReference type="ARBA" id="ARBA00023235"/>
    </source>
</evidence>
<dbReference type="AlphaFoldDB" id="A0A1G8KD82"/>
<dbReference type="NCBIfam" id="TIGR03221">
    <property type="entry name" value="muco_delta"/>
    <property type="match status" value="1"/>
</dbReference>
<dbReference type="InterPro" id="IPR003464">
    <property type="entry name" value="Muconolactone_d_Isoase"/>
</dbReference>
<dbReference type="EC" id="5.3.3.4" evidence="5 8"/>
<evidence type="ECO:0000259" key="10">
    <source>
        <dbReference type="Pfam" id="PF02426"/>
    </source>
</evidence>
<gene>
    <name evidence="11" type="ORF">SAMN04487993_1004176</name>
</gene>
<dbReference type="InterPro" id="IPR026029">
    <property type="entry name" value="MLI_dom"/>
</dbReference>
<dbReference type="EMBL" id="FNEJ01000004">
    <property type="protein sequence ID" value="SDI41329.1"/>
    <property type="molecule type" value="Genomic_DNA"/>
</dbReference>